<dbReference type="InterPro" id="IPR016032">
    <property type="entry name" value="Sig_transdc_resp-reg_C-effctor"/>
</dbReference>
<keyword evidence="2" id="KW-0238">DNA-binding</keyword>
<sequence length="235" mass="25914">MNILVIDDHELFRDGIKLVLQKLDEVKEVYTVESGEKALVTIQGSIEFDIVLLDYNLPNCSGIDTLKLLKNDIPEVPIVMLSAEESPERIQETMQAGANGFITKSSSAEVMVSAVRLVLSGGMYLPPQLLFNNPKSTRQSNAQTTETPSSLPDPNQRNTPEVQESSTNSEHSLTGRQKQVLVQMSNGFSNKEIAKHLHMSPSTVKVHVSAIFRELGVGNRVQAIAKAKQHRLIDP</sequence>
<dbReference type="AlphaFoldDB" id="A0AA37T899"/>
<dbReference type="InterPro" id="IPR058245">
    <property type="entry name" value="NreC/VraR/RcsB-like_REC"/>
</dbReference>
<keyword evidence="1 3" id="KW-0597">Phosphoprotein</keyword>
<dbReference type="InterPro" id="IPR001789">
    <property type="entry name" value="Sig_transdc_resp-reg_receiver"/>
</dbReference>
<feature type="modified residue" description="4-aspartylphosphate" evidence="3">
    <location>
        <position position="54"/>
    </location>
</feature>
<name>A0AA37T899_9GAMM</name>
<dbReference type="CDD" id="cd17535">
    <property type="entry name" value="REC_NarL-like"/>
    <property type="match status" value="1"/>
</dbReference>
<gene>
    <name evidence="7" type="primary">agmR_1</name>
    <name evidence="7" type="ORF">GCM10007877_13900</name>
</gene>
<evidence type="ECO:0000256" key="1">
    <source>
        <dbReference type="ARBA" id="ARBA00022553"/>
    </source>
</evidence>
<dbReference type="GO" id="GO:0003677">
    <property type="term" value="F:DNA binding"/>
    <property type="evidence" value="ECO:0007669"/>
    <property type="project" value="UniProtKB-KW"/>
</dbReference>
<organism evidence="7 8">
    <name type="scientific">Marinibactrum halimedae</name>
    <dbReference type="NCBI Taxonomy" id="1444977"/>
    <lineage>
        <taxon>Bacteria</taxon>
        <taxon>Pseudomonadati</taxon>
        <taxon>Pseudomonadota</taxon>
        <taxon>Gammaproteobacteria</taxon>
        <taxon>Cellvibrionales</taxon>
        <taxon>Cellvibrionaceae</taxon>
        <taxon>Marinibactrum</taxon>
    </lineage>
</organism>
<dbReference type="RefSeq" id="WP_232594238.1">
    <property type="nucleotide sequence ID" value="NZ_BSPD01000033.1"/>
</dbReference>
<feature type="region of interest" description="Disordered" evidence="4">
    <location>
        <begin position="130"/>
        <end position="175"/>
    </location>
</feature>
<dbReference type="GO" id="GO:0006355">
    <property type="term" value="P:regulation of DNA-templated transcription"/>
    <property type="evidence" value="ECO:0007669"/>
    <property type="project" value="InterPro"/>
</dbReference>
<reference evidence="7 8" key="1">
    <citation type="journal article" date="2014" name="Int. J. Syst. Evol. Microbiol.">
        <title>Complete genome sequence of Corynebacterium casei LMG S-19264T (=DSM 44701T), isolated from a smear-ripened cheese.</title>
        <authorList>
            <consortium name="US DOE Joint Genome Institute (JGI-PGF)"/>
            <person name="Walter F."/>
            <person name="Albersmeier A."/>
            <person name="Kalinowski J."/>
            <person name="Ruckert C."/>
        </authorList>
    </citation>
    <scope>NUCLEOTIDE SEQUENCE [LARGE SCALE GENOMIC DNA]</scope>
    <source>
        <strain evidence="7 8">NBRC 110095</strain>
    </source>
</reference>
<dbReference type="InterPro" id="IPR011006">
    <property type="entry name" value="CheY-like_superfamily"/>
</dbReference>
<evidence type="ECO:0000259" key="6">
    <source>
        <dbReference type="PROSITE" id="PS50110"/>
    </source>
</evidence>
<dbReference type="InterPro" id="IPR051015">
    <property type="entry name" value="EvgA-like"/>
</dbReference>
<feature type="domain" description="HTH luxR-type" evidence="5">
    <location>
        <begin position="166"/>
        <end position="231"/>
    </location>
</feature>
<dbReference type="PANTHER" id="PTHR45566:SF1">
    <property type="entry name" value="HTH-TYPE TRANSCRIPTIONAL REGULATOR YHJB-RELATED"/>
    <property type="match status" value="1"/>
</dbReference>
<dbReference type="GO" id="GO:0000160">
    <property type="term" value="P:phosphorelay signal transduction system"/>
    <property type="evidence" value="ECO:0007669"/>
    <property type="project" value="InterPro"/>
</dbReference>
<evidence type="ECO:0000313" key="8">
    <source>
        <dbReference type="Proteomes" id="UP001156870"/>
    </source>
</evidence>
<accession>A0AA37T899</accession>
<proteinExistence type="predicted"/>
<keyword evidence="8" id="KW-1185">Reference proteome</keyword>
<dbReference type="Pfam" id="PF00072">
    <property type="entry name" value="Response_reg"/>
    <property type="match status" value="1"/>
</dbReference>
<dbReference type="EMBL" id="BSPD01000033">
    <property type="protein sequence ID" value="GLS25676.1"/>
    <property type="molecule type" value="Genomic_DNA"/>
</dbReference>
<dbReference type="PANTHER" id="PTHR45566">
    <property type="entry name" value="HTH-TYPE TRANSCRIPTIONAL REGULATOR YHJB-RELATED"/>
    <property type="match status" value="1"/>
</dbReference>
<dbReference type="PROSITE" id="PS50110">
    <property type="entry name" value="RESPONSE_REGULATORY"/>
    <property type="match status" value="1"/>
</dbReference>
<evidence type="ECO:0000256" key="3">
    <source>
        <dbReference type="PROSITE-ProRule" id="PRU00169"/>
    </source>
</evidence>
<dbReference type="PRINTS" id="PR00038">
    <property type="entry name" value="HTHLUXR"/>
</dbReference>
<evidence type="ECO:0000313" key="7">
    <source>
        <dbReference type="EMBL" id="GLS25676.1"/>
    </source>
</evidence>
<dbReference type="SUPFAM" id="SSF52172">
    <property type="entry name" value="CheY-like"/>
    <property type="match status" value="1"/>
</dbReference>
<evidence type="ECO:0000256" key="2">
    <source>
        <dbReference type="ARBA" id="ARBA00023125"/>
    </source>
</evidence>
<dbReference type="SUPFAM" id="SSF46894">
    <property type="entry name" value="C-terminal effector domain of the bipartite response regulators"/>
    <property type="match status" value="1"/>
</dbReference>
<dbReference type="Gene3D" id="3.40.50.2300">
    <property type="match status" value="1"/>
</dbReference>
<dbReference type="CDD" id="cd06170">
    <property type="entry name" value="LuxR_C_like"/>
    <property type="match status" value="1"/>
</dbReference>
<dbReference type="SMART" id="SM00448">
    <property type="entry name" value="REC"/>
    <property type="match status" value="1"/>
</dbReference>
<evidence type="ECO:0000256" key="4">
    <source>
        <dbReference type="SAM" id="MobiDB-lite"/>
    </source>
</evidence>
<comment type="caution">
    <text evidence="7">The sequence shown here is derived from an EMBL/GenBank/DDBJ whole genome shotgun (WGS) entry which is preliminary data.</text>
</comment>
<feature type="domain" description="Response regulatory" evidence="6">
    <location>
        <begin position="2"/>
        <end position="119"/>
    </location>
</feature>
<evidence type="ECO:0000259" key="5">
    <source>
        <dbReference type="PROSITE" id="PS50043"/>
    </source>
</evidence>
<protein>
    <submittedName>
        <fullName evidence="7">Glycerol metabolism activator</fullName>
    </submittedName>
</protein>
<dbReference type="Pfam" id="PF00196">
    <property type="entry name" value="GerE"/>
    <property type="match status" value="1"/>
</dbReference>
<dbReference type="PROSITE" id="PS50043">
    <property type="entry name" value="HTH_LUXR_2"/>
    <property type="match status" value="1"/>
</dbReference>
<dbReference type="Proteomes" id="UP001156870">
    <property type="component" value="Unassembled WGS sequence"/>
</dbReference>
<dbReference type="SMART" id="SM00421">
    <property type="entry name" value="HTH_LUXR"/>
    <property type="match status" value="1"/>
</dbReference>
<dbReference type="InterPro" id="IPR000792">
    <property type="entry name" value="Tscrpt_reg_LuxR_C"/>
</dbReference>